<feature type="compositionally biased region" description="Polar residues" evidence="16">
    <location>
        <begin position="612"/>
        <end position="653"/>
    </location>
</feature>
<keyword evidence="10" id="KW-0833">Ubl conjugation pathway</keyword>
<gene>
    <name evidence="18" type="ORF">FB567DRAFT_620625</name>
</gene>
<dbReference type="CDD" id="cd14368">
    <property type="entry name" value="CUE_DEF1_like"/>
    <property type="match status" value="1"/>
</dbReference>
<feature type="region of interest" description="Disordered" evidence="16">
    <location>
        <begin position="363"/>
        <end position="400"/>
    </location>
</feature>
<keyword evidence="6" id="KW-0158">Chromosome</keyword>
<evidence type="ECO:0000256" key="9">
    <source>
        <dbReference type="ARBA" id="ARBA00022763"/>
    </source>
</evidence>
<evidence type="ECO:0000256" key="8">
    <source>
        <dbReference type="ARBA" id="ARBA00022553"/>
    </source>
</evidence>
<proteinExistence type="inferred from homology"/>
<keyword evidence="12" id="KW-0779">Telomere</keyword>
<keyword evidence="19" id="KW-1185">Reference proteome</keyword>
<evidence type="ECO:0000259" key="17">
    <source>
        <dbReference type="PROSITE" id="PS51140"/>
    </source>
</evidence>
<evidence type="ECO:0000313" key="18">
    <source>
        <dbReference type="EMBL" id="KAH7088281.1"/>
    </source>
</evidence>
<name>A0A8K0R874_9PLEO</name>
<feature type="compositionally biased region" description="Low complexity" evidence="16">
    <location>
        <begin position="1"/>
        <end position="25"/>
    </location>
</feature>
<feature type="compositionally biased region" description="Polar residues" evidence="16">
    <location>
        <begin position="508"/>
        <end position="526"/>
    </location>
</feature>
<feature type="compositionally biased region" description="Gly residues" evidence="16">
    <location>
        <begin position="971"/>
        <end position="999"/>
    </location>
</feature>
<keyword evidence="14" id="KW-0234">DNA repair</keyword>
<evidence type="ECO:0000256" key="11">
    <source>
        <dbReference type="ARBA" id="ARBA00022843"/>
    </source>
</evidence>
<dbReference type="GO" id="GO:0005737">
    <property type="term" value="C:cytoplasm"/>
    <property type="evidence" value="ECO:0007669"/>
    <property type="project" value="UniProtKB-SubCell"/>
</dbReference>
<feature type="compositionally biased region" description="Basic and acidic residues" evidence="16">
    <location>
        <begin position="302"/>
        <end position="313"/>
    </location>
</feature>
<evidence type="ECO:0000256" key="3">
    <source>
        <dbReference type="ARBA" id="ARBA00004574"/>
    </source>
</evidence>
<feature type="region of interest" description="Disordered" evidence="16">
    <location>
        <begin position="91"/>
        <end position="218"/>
    </location>
</feature>
<evidence type="ECO:0000256" key="4">
    <source>
        <dbReference type="ARBA" id="ARBA00005491"/>
    </source>
</evidence>
<feature type="compositionally biased region" description="Low complexity" evidence="16">
    <location>
        <begin position="731"/>
        <end position="757"/>
    </location>
</feature>
<comment type="similarity">
    <text evidence="4">Belongs to the DEF1 family.</text>
</comment>
<dbReference type="InterPro" id="IPR003892">
    <property type="entry name" value="CUE"/>
</dbReference>
<dbReference type="Pfam" id="PF02845">
    <property type="entry name" value="CUE"/>
    <property type="match status" value="1"/>
</dbReference>
<feature type="compositionally biased region" description="Basic and acidic residues" evidence="16">
    <location>
        <begin position="103"/>
        <end position="117"/>
    </location>
</feature>
<feature type="compositionally biased region" description="Low complexity" evidence="16">
    <location>
        <begin position="558"/>
        <end position="584"/>
    </location>
</feature>
<feature type="region of interest" description="Disordered" evidence="16">
    <location>
        <begin position="240"/>
        <end position="349"/>
    </location>
</feature>
<feature type="compositionally biased region" description="Low complexity" evidence="16">
    <location>
        <begin position="600"/>
        <end position="611"/>
    </location>
</feature>
<feature type="compositionally biased region" description="Polar residues" evidence="16">
    <location>
        <begin position="809"/>
        <end position="820"/>
    </location>
</feature>
<dbReference type="OrthoDB" id="5396806at2759"/>
<feature type="compositionally biased region" description="Basic and acidic residues" evidence="16">
    <location>
        <begin position="324"/>
        <end position="341"/>
    </location>
</feature>
<dbReference type="GO" id="GO:0000781">
    <property type="term" value="C:chromosome, telomeric region"/>
    <property type="evidence" value="ECO:0007669"/>
    <property type="project" value="UniProtKB-SubCell"/>
</dbReference>
<feature type="compositionally biased region" description="Polar residues" evidence="16">
    <location>
        <begin position="387"/>
        <end position="400"/>
    </location>
</feature>
<evidence type="ECO:0000256" key="5">
    <source>
        <dbReference type="ARBA" id="ARBA00020536"/>
    </source>
</evidence>
<dbReference type="Proteomes" id="UP000813461">
    <property type="component" value="Unassembled WGS sequence"/>
</dbReference>
<dbReference type="GO" id="GO:0006281">
    <property type="term" value="P:DNA repair"/>
    <property type="evidence" value="ECO:0007669"/>
    <property type="project" value="UniProtKB-KW"/>
</dbReference>
<accession>A0A8K0R874</accession>
<dbReference type="EMBL" id="JAGMVJ010000008">
    <property type="protein sequence ID" value="KAH7088281.1"/>
    <property type="molecule type" value="Genomic_DNA"/>
</dbReference>
<keyword evidence="15" id="KW-0539">Nucleus</keyword>
<feature type="compositionally biased region" description="Gly residues" evidence="16">
    <location>
        <begin position="949"/>
        <end position="963"/>
    </location>
</feature>
<feature type="region of interest" description="Disordered" evidence="16">
    <location>
        <begin position="428"/>
        <end position="659"/>
    </location>
</feature>
<organism evidence="18 19">
    <name type="scientific">Paraphoma chrysanthemicola</name>
    <dbReference type="NCBI Taxonomy" id="798071"/>
    <lineage>
        <taxon>Eukaryota</taxon>
        <taxon>Fungi</taxon>
        <taxon>Dikarya</taxon>
        <taxon>Ascomycota</taxon>
        <taxon>Pezizomycotina</taxon>
        <taxon>Dothideomycetes</taxon>
        <taxon>Pleosporomycetidae</taxon>
        <taxon>Pleosporales</taxon>
        <taxon>Pleosporineae</taxon>
        <taxon>Phaeosphaeriaceae</taxon>
        <taxon>Paraphoma</taxon>
    </lineage>
</organism>
<keyword evidence="9" id="KW-0227">DNA damage</keyword>
<feature type="compositionally biased region" description="Basic and acidic residues" evidence="16">
    <location>
        <begin position="132"/>
        <end position="142"/>
    </location>
</feature>
<dbReference type="GO" id="GO:0005634">
    <property type="term" value="C:nucleus"/>
    <property type="evidence" value="ECO:0007669"/>
    <property type="project" value="UniProtKB-SubCell"/>
</dbReference>
<evidence type="ECO:0000256" key="10">
    <source>
        <dbReference type="ARBA" id="ARBA00022786"/>
    </source>
</evidence>
<feature type="region of interest" description="Disordered" evidence="16">
    <location>
        <begin position="809"/>
        <end position="999"/>
    </location>
</feature>
<evidence type="ECO:0000256" key="15">
    <source>
        <dbReference type="ARBA" id="ARBA00023242"/>
    </source>
</evidence>
<feature type="domain" description="CUE" evidence="17">
    <location>
        <begin position="54"/>
        <end position="97"/>
    </location>
</feature>
<dbReference type="InterPro" id="IPR041803">
    <property type="entry name" value="DEF1_CUE"/>
</dbReference>
<dbReference type="PROSITE" id="PS51140">
    <property type="entry name" value="CUE"/>
    <property type="match status" value="1"/>
</dbReference>
<dbReference type="GO" id="GO:0043130">
    <property type="term" value="F:ubiquitin binding"/>
    <property type="evidence" value="ECO:0007669"/>
    <property type="project" value="InterPro"/>
</dbReference>
<protein>
    <recommendedName>
        <fullName evidence="5">RNA polymerase II degradation factor 1</fullName>
    </recommendedName>
</protein>
<keyword evidence="11" id="KW-0832">Ubl conjugation</keyword>
<feature type="region of interest" description="Disordered" evidence="16">
    <location>
        <begin position="1"/>
        <end position="45"/>
    </location>
</feature>
<keyword evidence="7" id="KW-0963">Cytoplasm</keyword>
<reference evidence="18" key="1">
    <citation type="journal article" date="2021" name="Nat. Commun.">
        <title>Genetic determinants of endophytism in the Arabidopsis root mycobiome.</title>
        <authorList>
            <person name="Mesny F."/>
            <person name="Miyauchi S."/>
            <person name="Thiergart T."/>
            <person name="Pickel B."/>
            <person name="Atanasova L."/>
            <person name="Karlsson M."/>
            <person name="Huettel B."/>
            <person name="Barry K.W."/>
            <person name="Haridas S."/>
            <person name="Chen C."/>
            <person name="Bauer D."/>
            <person name="Andreopoulos W."/>
            <person name="Pangilinan J."/>
            <person name="LaButti K."/>
            <person name="Riley R."/>
            <person name="Lipzen A."/>
            <person name="Clum A."/>
            <person name="Drula E."/>
            <person name="Henrissat B."/>
            <person name="Kohler A."/>
            <person name="Grigoriev I.V."/>
            <person name="Martin F.M."/>
            <person name="Hacquard S."/>
        </authorList>
    </citation>
    <scope>NUCLEOTIDE SEQUENCE</scope>
    <source>
        <strain evidence="18">MPI-SDFR-AT-0120</strain>
    </source>
</reference>
<evidence type="ECO:0000256" key="13">
    <source>
        <dbReference type="ARBA" id="ARBA00023125"/>
    </source>
</evidence>
<evidence type="ECO:0000313" key="19">
    <source>
        <dbReference type="Proteomes" id="UP000813461"/>
    </source>
</evidence>
<comment type="caution">
    <text evidence="18">The sequence shown here is derived from an EMBL/GenBank/DDBJ whole genome shotgun (WGS) entry which is preliminary data.</text>
</comment>
<feature type="compositionally biased region" description="Polar residues" evidence="16">
    <location>
        <begin position="706"/>
        <end position="730"/>
    </location>
</feature>
<evidence type="ECO:0000256" key="1">
    <source>
        <dbReference type="ARBA" id="ARBA00004123"/>
    </source>
</evidence>
<keyword evidence="13" id="KW-0238">DNA-binding</keyword>
<dbReference type="PANTHER" id="PTHR16308:SF13">
    <property type="entry name" value="PROTEIN LINGERER"/>
    <property type="match status" value="1"/>
</dbReference>
<evidence type="ECO:0000256" key="16">
    <source>
        <dbReference type="SAM" id="MobiDB-lite"/>
    </source>
</evidence>
<feature type="compositionally biased region" description="Pro residues" evidence="16">
    <location>
        <begin position="481"/>
        <end position="497"/>
    </location>
</feature>
<keyword evidence="8" id="KW-0597">Phosphoprotein</keyword>
<feature type="region of interest" description="Disordered" evidence="16">
    <location>
        <begin position="673"/>
        <end position="763"/>
    </location>
</feature>
<evidence type="ECO:0000256" key="2">
    <source>
        <dbReference type="ARBA" id="ARBA00004496"/>
    </source>
</evidence>
<evidence type="ECO:0000256" key="6">
    <source>
        <dbReference type="ARBA" id="ARBA00022454"/>
    </source>
</evidence>
<feature type="compositionally biased region" description="Low complexity" evidence="16">
    <location>
        <begin position="870"/>
        <end position="880"/>
    </location>
</feature>
<feature type="compositionally biased region" description="Low complexity" evidence="16">
    <location>
        <begin position="498"/>
        <end position="507"/>
    </location>
</feature>
<dbReference type="InterPro" id="IPR051833">
    <property type="entry name" value="TC-DDR_regulator"/>
</dbReference>
<dbReference type="PANTHER" id="PTHR16308">
    <property type="entry name" value="UBIQUITIN ASSOCIATED PROTEIN 2-LIKE/LINGERER"/>
    <property type="match status" value="1"/>
</dbReference>
<dbReference type="AlphaFoldDB" id="A0A8K0R874"/>
<dbReference type="GO" id="GO:0003677">
    <property type="term" value="F:DNA binding"/>
    <property type="evidence" value="ECO:0007669"/>
    <property type="project" value="UniProtKB-KW"/>
</dbReference>
<feature type="compositionally biased region" description="Basic and acidic residues" evidence="16">
    <location>
        <begin position="267"/>
        <end position="282"/>
    </location>
</feature>
<evidence type="ECO:0000256" key="12">
    <source>
        <dbReference type="ARBA" id="ARBA00022895"/>
    </source>
</evidence>
<feature type="compositionally biased region" description="Acidic residues" evidence="16">
    <location>
        <begin position="435"/>
        <end position="445"/>
    </location>
</feature>
<evidence type="ECO:0000256" key="7">
    <source>
        <dbReference type="ARBA" id="ARBA00022490"/>
    </source>
</evidence>
<evidence type="ECO:0000256" key="14">
    <source>
        <dbReference type="ARBA" id="ARBA00023204"/>
    </source>
</evidence>
<sequence length="999" mass="103608">MSEVQSRPARGRSTARGGRGSYASRGSRKTNGDGAPSNVDTSAEAGELAELKKRYQGQLSMLKELFPDWTDADLVLAIEDSDGDLERTIEKISEGSVSQFAEVPKKAKDRSRSKAAKENVAPTDGAPTLRGGRGDAPRRGTDSGRGGRGRGTDRGRGGFGGTRGGRGGATNGPRAAASIPTTESAAWDTTPATTEPKENGQAAEPAKEKEASEAHSTVGAAATAVAGAAKKTWASMFAAPKPAPAVPKPAEKPTPASEHPVPVPDETPGHEVAQEPAAHAEELPIPPIADEVVEEPPIAVEDTSKLTPDKLDETSGPELTITPSKDELTKENVEHLPDESHPPPTETAFSTVASSKDIGSAVATPLSTTTQPPIGRPGIGGFATSALKATSGSGHRSASFQRRLVEQQEAVVMPGNHAVDRAAVQFGSLGLGDPADLDVDEEREEAETREQPPQHSPVAQPRAALPPAPRQAPPGAETPQEPIPTPKQAPGLPPLPQQQPLSQQSPSNALGAQAMQNQGSQSNQRYDQFGRYGQTGIQSEASAPPQKPYDPFGQQIPSQSSQYDYPGQQSQQSQAQPQSGAFSSAPDNYGSQYLTAEQRYQQYYGAYGQQGTPSQQEAGSAQQRTGSAFGSGPADSTFSQSQQQVRSSLNNIPASLPFDDLLRSSVPMTAVSHPEASWPMSAGSRAVSQGKERLTSEMGAQPGGWQFSNEHQQGQGRYSEAQNSGHNTPNPAGQQPSGPGSQSQHVQQQQQHGSQQGHAGGYPYNHPYYGSPYYANYMNQFGGYGQGGGYGSFGKGMYGQPHHYGMSAQASYDQHSSSPANAGGFGASALHERPGGLGDYGRSASATSQNHSATAGTGGFGGFPDSFGRQNYSNQSSYGQQQGGQPGASEDSLKPFGEKSGGPSPSALGAQPGRPGSATQNTPGQGGPQQSHQQGFGGYPGHLGANSQYGGGLGGLGHQGGGSHQQSQYGNYGGFGGGYGGGGGSYQSRGGWGGNYGHN</sequence>
<comment type="subcellular location">
    <subcellularLocation>
        <location evidence="3">Chromosome</location>
        <location evidence="3">Telomere</location>
    </subcellularLocation>
    <subcellularLocation>
        <location evidence="2">Cytoplasm</location>
    </subcellularLocation>
    <subcellularLocation>
        <location evidence="1">Nucleus</location>
    </subcellularLocation>
</comment>
<feature type="compositionally biased region" description="Polar residues" evidence="16">
    <location>
        <begin position="585"/>
        <end position="599"/>
    </location>
</feature>
<feature type="compositionally biased region" description="Gly residues" evidence="16">
    <location>
        <begin position="157"/>
        <end position="170"/>
    </location>
</feature>